<reference evidence="3 4" key="1">
    <citation type="submission" date="2015-09" db="EMBL/GenBank/DDBJ databases">
        <authorList>
            <consortium name="Pathogen Informatics"/>
        </authorList>
    </citation>
    <scope>NUCLEOTIDE SEQUENCE [LARGE SCALE GENOMIC DNA]</scope>
    <source>
        <strain evidence="3 4">2789STDY5608850</strain>
    </source>
</reference>
<dbReference type="GO" id="GO:0000155">
    <property type="term" value="F:phosphorelay sensor kinase activity"/>
    <property type="evidence" value="ECO:0007669"/>
    <property type="project" value="InterPro"/>
</dbReference>
<dbReference type="PANTHER" id="PTHR34220">
    <property type="entry name" value="SENSOR HISTIDINE KINASE YPDA"/>
    <property type="match status" value="1"/>
</dbReference>
<sequence length="612" mass="70575">MYLFVIYGLFILLLLGIFFFFTYTHYRKNALEEARKDLENMCASVEDSVETQLNNISTISMNIVYSNAVKSNFKEFSASYRRNGTDPRRLAASREKALAIHDIVTAIIGAYQSASDVRIYTMDGSVAGYWLLLSSVDLDSLPWYEETMAQNGHMYISNPEVQKDLPARGGNKDSQKFISLVRLFLDTAGQPEGIVEVIQDCDTIFSLATQLENQNPDSRVYIYNSRKELVYPYNDTKVVPDYYGLIERRGLPENTGRLLKTDSGENLLFTYRTTPDYNWTVILTKPKAAIYEPLNTFRVMFALIGIFSILLTLLICFYISERLTAPLRKLTAATGKITINRVLDENKVNLTSADSNITELSMLCESIRSMYEKLRSTSQEVLLSQSEETRAKLQATQSLINPHFLYNSLTNISVMAEEEMNEDIIQMCQALCDYFRYISSSSEMIVPLKEEIFYTKRYLEIMQMRYTEEFHYTFAIEEEAENICIPKLIIQPLVENAFKYAFDKQPPWELTISASIEHDRWLLRIQDNGGNLKDEKKQELLRLYRNLNLNEELKSMQIGGMGLKNVYLRLKLLYGEKAVFEIENTLPLKTIFILGGPVYHSKEEYHEQHPPL</sequence>
<dbReference type="Gene3D" id="6.10.340.10">
    <property type="match status" value="1"/>
</dbReference>
<dbReference type="PANTHER" id="PTHR34220:SF7">
    <property type="entry name" value="SENSOR HISTIDINE KINASE YPDA"/>
    <property type="match status" value="1"/>
</dbReference>
<dbReference type="Proteomes" id="UP000095651">
    <property type="component" value="Unassembled WGS sequence"/>
</dbReference>
<dbReference type="Gene3D" id="3.30.450.20">
    <property type="entry name" value="PAS domain"/>
    <property type="match status" value="1"/>
</dbReference>
<gene>
    <name evidence="3" type="primary">ypdA_10</name>
    <name evidence="3" type="ORF">ERS852407_01842</name>
</gene>
<organism evidence="3 4">
    <name type="scientific">Hungatella hathewayi</name>
    <dbReference type="NCBI Taxonomy" id="154046"/>
    <lineage>
        <taxon>Bacteria</taxon>
        <taxon>Bacillati</taxon>
        <taxon>Bacillota</taxon>
        <taxon>Clostridia</taxon>
        <taxon>Lachnospirales</taxon>
        <taxon>Lachnospiraceae</taxon>
        <taxon>Hungatella</taxon>
    </lineage>
</organism>
<evidence type="ECO:0000313" key="4">
    <source>
        <dbReference type="Proteomes" id="UP000095651"/>
    </source>
</evidence>
<dbReference type="Pfam" id="PF06580">
    <property type="entry name" value="His_kinase"/>
    <property type="match status" value="1"/>
</dbReference>
<accession>A0A174C8D6</accession>
<dbReference type="EMBL" id="CYZE01000003">
    <property type="protein sequence ID" value="CUO08155.1"/>
    <property type="molecule type" value="Genomic_DNA"/>
</dbReference>
<keyword evidence="1" id="KW-0812">Transmembrane</keyword>
<proteinExistence type="predicted"/>
<evidence type="ECO:0000313" key="3">
    <source>
        <dbReference type="EMBL" id="CUO08155.1"/>
    </source>
</evidence>
<feature type="transmembrane region" description="Helical" evidence="1">
    <location>
        <begin position="299"/>
        <end position="320"/>
    </location>
</feature>
<dbReference type="InterPro" id="IPR036890">
    <property type="entry name" value="HATPase_C_sf"/>
</dbReference>
<protein>
    <submittedName>
        <fullName evidence="3">Putative sensor</fullName>
    </submittedName>
</protein>
<dbReference type="InterPro" id="IPR050640">
    <property type="entry name" value="Bact_2-comp_sensor_kinase"/>
</dbReference>
<evidence type="ECO:0000259" key="2">
    <source>
        <dbReference type="Pfam" id="PF06580"/>
    </source>
</evidence>
<name>A0A174C8D6_9FIRM</name>
<keyword evidence="1" id="KW-0472">Membrane</keyword>
<dbReference type="Gene3D" id="3.30.565.10">
    <property type="entry name" value="Histidine kinase-like ATPase, C-terminal domain"/>
    <property type="match status" value="1"/>
</dbReference>
<evidence type="ECO:0000256" key="1">
    <source>
        <dbReference type="SAM" id="Phobius"/>
    </source>
</evidence>
<keyword evidence="1" id="KW-1133">Transmembrane helix</keyword>
<dbReference type="AlphaFoldDB" id="A0A174C8D6"/>
<feature type="domain" description="Signal transduction histidine kinase internal region" evidence="2">
    <location>
        <begin position="391"/>
        <end position="469"/>
    </location>
</feature>
<dbReference type="GO" id="GO:0016020">
    <property type="term" value="C:membrane"/>
    <property type="evidence" value="ECO:0007669"/>
    <property type="project" value="InterPro"/>
</dbReference>
<dbReference type="SUPFAM" id="SSF55874">
    <property type="entry name" value="ATPase domain of HSP90 chaperone/DNA topoisomerase II/histidine kinase"/>
    <property type="match status" value="1"/>
</dbReference>
<feature type="transmembrane region" description="Helical" evidence="1">
    <location>
        <begin position="6"/>
        <end position="26"/>
    </location>
</feature>
<dbReference type="InterPro" id="IPR010559">
    <property type="entry name" value="Sig_transdc_His_kin_internal"/>
</dbReference>